<dbReference type="InterPro" id="IPR029063">
    <property type="entry name" value="SAM-dependent_MTases_sf"/>
</dbReference>
<dbReference type="InterPro" id="IPR001737">
    <property type="entry name" value="KsgA/Erm"/>
</dbReference>
<keyword evidence="2 7" id="KW-0698">rRNA processing</keyword>
<feature type="binding site" evidence="7 8">
    <location>
        <position position="98"/>
    </location>
    <ligand>
        <name>S-adenosyl-L-methionine</name>
        <dbReference type="ChEBI" id="CHEBI:59789"/>
    </ligand>
</feature>
<dbReference type="GO" id="GO:0052908">
    <property type="term" value="F:16S rRNA (adenine(1518)-N(6)/adenine(1519)-N(6))-dimethyltransferase activity"/>
    <property type="evidence" value="ECO:0007669"/>
    <property type="project" value="UniProtKB-EC"/>
</dbReference>
<evidence type="ECO:0000256" key="2">
    <source>
        <dbReference type="ARBA" id="ARBA00022552"/>
    </source>
</evidence>
<dbReference type="AlphaFoldDB" id="A0A2G9YSW9"/>
<dbReference type="Proteomes" id="UP000229054">
    <property type="component" value="Unassembled WGS sequence"/>
</dbReference>
<name>A0A2G9YSW9_9BACT</name>
<keyword evidence="4 7" id="KW-0808">Transferase</keyword>
<evidence type="ECO:0000313" key="10">
    <source>
        <dbReference type="EMBL" id="PIP22345.1"/>
    </source>
</evidence>
<dbReference type="Gene3D" id="3.40.50.150">
    <property type="entry name" value="Vaccinia Virus protein VP39"/>
    <property type="match status" value="1"/>
</dbReference>
<feature type="binding site" evidence="7 8">
    <location>
        <position position="57"/>
    </location>
    <ligand>
        <name>S-adenosyl-L-methionine</name>
        <dbReference type="ChEBI" id="CHEBI:59789"/>
    </ligand>
</feature>
<comment type="caution">
    <text evidence="7 8">Lacks conserved residue(s) required for the propagation of feature annotation.</text>
</comment>
<dbReference type="PROSITE" id="PS51689">
    <property type="entry name" value="SAM_RNA_A_N6_MT"/>
    <property type="match status" value="1"/>
</dbReference>
<evidence type="ECO:0000256" key="5">
    <source>
        <dbReference type="ARBA" id="ARBA00022691"/>
    </source>
</evidence>
<proteinExistence type="inferred from homology"/>
<gene>
    <name evidence="7" type="primary">rsmA</name>
    <name evidence="7" type="synonym">ksgA</name>
    <name evidence="10" type="ORF">COX38_01170</name>
</gene>
<keyword evidence="1 7" id="KW-0963">Cytoplasm</keyword>
<feature type="domain" description="Ribosomal RNA adenine methylase transferase N-terminal" evidence="9">
    <location>
        <begin position="37"/>
        <end position="232"/>
    </location>
</feature>
<comment type="function">
    <text evidence="7">Specifically dimethylates two adjacent adenosines (A1518 and A1519) in the loop of a conserved hairpin near the 3'-end of 16S rRNA in the 30S particle. May play a critical role in biogenesis of 30S subunits.</text>
</comment>
<dbReference type="InterPro" id="IPR023165">
    <property type="entry name" value="rRNA_Ade_diMease-like_C"/>
</dbReference>
<evidence type="ECO:0000256" key="1">
    <source>
        <dbReference type="ARBA" id="ARBA00022490"/>
    </source>
</evidence>
<evidence type="ECO:0000256" key="7">
    <source>
        <dbReference type="HAMAP-Rule" id="MF_00607"/>
    </source>
</evidence>
<dbReference type="SUPFAM" id="SSF53335">
    <property type="entry name" value="S-adenosyl-L-methionine-dependent methyltransferases"/>
    <property type="match status" value="1"/>
</dbReference>
<keyword evidence="3 7" id="KW-0489">Methyltransferase</keyword>
<evidence type="ECO:0000256" key="4">
    <source>
        <dbReference type="ARBA" id="ARBA00022679"/>
    </source>
</evidence>
<dbReference type="EC" id="2.1.1.182" evidence="7"/>
<dbReference type="InterPro" id="IPR011530">
    <property type="entry name" value="rRNA_adenine_dimethylase"/>
</dbReference>
<accession>A0A2G9YSW9</accession>
<evidence type="ECO:0000259" key="9">
    <source>
        <dbReference type="SMART" id="SM00650"/>
    </source>
</evidence>
<feature type="binding site" evidence="7 8">
    <location>
        <position position="149"/>
    </location>
    <ligand>
        <name>S-adenosyl-L-methionine</name>
        <dbReference type="ChEBI" id="CHEBI:59789"/>
    </ligand>
</feature>
<comment type="similarity">
    <text evidence="7">Belongs to the class I-like SAM-binding methyltransferase superfamily. rRNA adenine N(6)-methyltransferase family. RsmA subfamily.</text>
</comment>
<reference evidence="10 11" key="1">
    <citation type="submission" date="2017-09" db="EMBL/GenBank/DDBJ databases">
        <title>Depth-based differentiation of microbial function through sediment-hosted aquifers and enrichment of novel symbionts in the deep terrestrial subsurface.</title>
        <authorList>
            <person name="Probst A.J."/>
            <person name="Ladd B."/>
            <person name="Jarett J.K."/>
            <person name="Geller-Mcgrath D.E."/>
            <person name="Sieber C.M."/>
            <person name="Emerson J.B."/>
            <person name="Anantharaman K."/>
            <person name="Thomas B.C."/>
            <person name="Malmstrom R."/>
            <person name="Stieglmeier M."/>
            <person name="Klingl A."/>
            <person name="Woyke T."/>
            <person name="Ryan C.M."/>
            <person name="Banfield J.F."/>
        </authorList>
    </citation>
    <scope>NUCLEOTIDE SEQUENCE [LARGE SCALE GENOMIC DNA]</scope>
    <source>
        <strain evidence="10">CG23_combo_of_CG06-09_8_20_14_all_39_25</strain>
    </source>
</reference>
<dbReference type="PANTHER" id="PTHR11727:SF7">
    <property type="entry name" value="DIMETHYLADENOSINE TRANSFERASE-RELATED"/>
    <property type="match status" value="1"/>
</dbReference>
<evidence type="ECO:0000256" key="3">
    <source>
        <dbReference type="ARBA" id="ARBA00022603"/>
    </source>
</evidence>
<comment type="catalytic activity">
    <reaction evidence="7">
        <text>adenosine(1518)/adenosine(1519) in 16S rRNA + 4 S-adenosyl-L-methionine = N(6)-dimethyladenosine(1518)/N(6)-dimethyladenosine(1519) in 16S rRNA + 4 S-adenosyl-L-homocysteine + 4 H(+)</text>
        <dbReference type="Rhea" id="RHEA:19609"/>
        <dbReference type="Rhea" id="RHEA-COMP:10232"/>
        <dbReference type="Rhea" id="RHEA-COMP:10233"/>
        <dbReference type="ChEBI" id="CHEBI:15378"/>
        <dbReference type="ChEBI" id="CHEBI:57856"/>
        <dbReference type="ChEBI" id="CHEBI:59789"/>
        <dbReference type="ChEBI" id="CHEBI:74411"/>
        <dbReference type="ChEBI" id="CHEBI:74493"/>
        <dbReference type="EC" id="2.1.1.182"/>
    </reaction>
</comment>
<dbReference type="CDD" id="cd02440">
    <property type="entry name" value="AdoMet_MTases"/>
    <property type="match status" value="1"/>
</dbReference>
<organism evidence="10 11">
    <name type="scientific">Candidatus Nealsonbacteria bacterium CG23_combo_of_CG06-09_8_20_14_all_39_25</name>
    <dbReference type="NCBI Taxonomy" id="1974723"/>
    <lineage>
        <taxon>Bacteria</taxon>
        <taxon>Candidatus Nealsoniibacteriota</taxon>
    </lineage>
</organism>
<keyword evidence="6 7" id="KW-0694">RNA-binding</keyword>
<feature type="binding site" evidence="7 8">
    <location>
        <position position="32"/>
    </location>
    <ligand>
        <name>S-adenosyl-L-methionine</name>
        <dbReference type="ChEBI" id="CHEBI:59789"/>
    </ligand>
</feature>
<dbReference type="GO" id="GO:0003723">
    <property type="term" value="F:RNA binding"/>
    <property type="evidence" value="ECO:0007669"/>
    <property type="project" value="UniProtKB-UniRule"/>
</dbReference>
<dbReference type="InterPro" id="IPR020598">
    <property type="entry name" value="rRNA_Ade_methylase_Trfase_N"/>
</dbReference>
<keyword evidence="5 7" id="KW-0949">S-adenosyl-L-methionine</keyword>
<dbReference type="EMBL" id="PCRN01000047">
    <property type="protein sequence ID" value="PIP22345.1"/>
    <property type="molecule type" value="Genomic_DNA"/>
</dbReference>
<feature type="binding site" evidence="7 8">
    <location>
        <position position="123"/>
    </location>
    <ligand>
        <name>S-adenosyl-L-methionine</name>
        <dbReference type="ChEBI" id="CHEBI:59789"/>
    </ligand>
</feature>
<dbReference type="HAMAP" id="MF_00607">
    <property type="entry name" value="16SrRNA_methyltr_A"/>
    <property type="match status" value="1"/>
</dbReference>
<dbReference type="GO" id="GO:0005737">
    <property type="term" value="C:cytoplasm"/>
    <property type="evidence" value="ECO:0007669"/>
    <property type="project" value="UniProtKB-SubCell"/>
</dbReference>
<comment type="subcellular location">
    <subcellularLocation>
        <location evidence="7">Cytoplasm</location>
    </subcellularLocation>
</comment>
<evidence type="ECO:0000313" key="11">
    <source>
        <dbReference type="Proteomes" id="UP000229054"/>
    </source>
</evidence>
<evidence type="ECO:0000256" key="8">
    <source>
        <dbReference type="PROSITE-ProRule" id="PRU01026"/>
    </source>
</evidence>
<evidence type="ECO:0000256" key="6">
    <source>
        <dbReference type="ARBA" id="ARBA00022884"/>
    </source>
</evidence>
<dbReference type="PANTHER" id="PTHR11727">
    <property type="entry name" value="DIMETHYLADENOSINE TRANSFERASE"/>
    <property type="match status" value="1"/>
</dbReference>
<dbReference type="Pfam" id="PF00398">
    <property type="entry name" value="RrnaAD"/>
    <property type="match status" value="2"/>
</dbReference>
<sequence length="305" mass="34573">MIGMGAISGARTKALFKGYRIRPLKRLGQIFLIDKGVIKRVIEAAQLSQNDIVLEIGPGIGNLTMELAKRVHPVKSSPSEVFAEGEQFNRVKKVIAVEKDPKLVEILGDTLRYFDNIKIIYGDILKIENWKLIENCKLEIGNSYKVVANLPFYLTAPVIRKFLESKNPPKEMTLIVQKEVGQRIVARPPDMNLLAISVQFYAKPEIVSYISKKSFWPQPKVDSAILRITQIHADTKTDSHRFFKIVRAGFSQPRKQLINNLSKGLGLERNKAEKWLLKNGIQPSQRAETLSIGDWINLLQSCRIK</sequence>
<comment type="caution">
    <text evidence="10">The sequence shown here is derived from an EMBL/GenBank/DDBJ whole genome shotgun (WGS) entry which is preliminary data.</text>
</comment>
<dbReference type="SMART" id="SM00650">
    <property type="entry name" value="rADc"/>
    <property type="match status" value="1"/>
</dbReference>
<protein>
    <recommendedName>
        <fullName evidence="7">Ribosomal RNA small subunit methyltransferase A</fullName>
        <ecNumber evidence="7">2.1.1.182</ecNumber>
    </recommendedName>
    <alternativeName>
        <fullName evidence="7">16S rRNA (adenine(1518)-N(6)/adenine(1519)-N(6))-dimethyltransferase</fullName>
    </alternativeName>
    <alternativeName>
        <fullName evidence="7">16S rRNA dimethyladenosine transferase</fullName>
    </alternativeName>
    <alternativeName>
        <fullName evidence="7">16S rRNA dimethylase</fullName>
    </alternativeName>
    <alternativeName>
        <fullName evidence="7">S-adenosylmethionine-6-N', N'-adenosyl(rRNA) dimethyltransferase</fullName>
    </alternativeName>
</protein>
<dbReference type="Gene3D" id="1.10.8.100">
    <property type="entry name" value="Ribosomal RNA adenine dimethylase-like, domain 2"/>
    <property type="match status" value="1"/>
</dbReference>